<accession>B2W9F0</accession>
<dbReference type="InParanoid" id="B2W9F0"/>
<keyword evidence="1" id="KW-0732">Signal</keyword>
<reference evidence="3" key="1">
    <citation type="journal article" date="2013" name="G3 (Bethesda)">
        <title>Comparative genomics of a plant-pathogenic fungus, Pyrenophora tritici-repentis, reveals transduplication and the impact of repeat elements on pathogenicity and population divergence.</title>
        <authorList>
            <person name="Manning V.A."/>
            <person name="Pandelova I."/>
            <person name="Dhillon B."/>
            <person name="Wilhelm L.J."/>
            <person name="Goodwin S.B."/>
            <person name="Berlin A.M."/>
            <person name="Figueroa M."/>
            <person name="Freitag M."/>
            <person name="Hane J.K."/>
            <person name="Henrissat B."/>
            <person name="Holman W.H."/>
            <person name="Kodira C.D."/>
            <person name="Martin J."/>
            <person name="Oliver R.P."/>
            <person name="Robbertse B."/>
            <person name="Schackwitz W."/>
            <person name="Schwartz D.C."/>
            <person name="Spatafora J.W."/>
            <person name="Turgeon B.G."/>
            <person name="Yandava C."/>
            <person name="Young S."/>
            <person name="Zhou S."/>
            <person name="Zeng Q."/>
            <person name="Grigoriev I.V."/>
            <person name="Ma L.-J."/>
            <person name="Ciuffetti L.M."/>
        </authorList>
    </citation>
    <scope>NUCLEOTIDE SEQUENCE [LARGE SCALE GENOMIC DNA]</scope>
    <source>
        <strain evidence="3">Pt-1C-BFP</strain>
    </source>
</reference>
<evidence type="ECO:0000313" key="2">
    <source>
        <dbReference type="EMBL" id="EDU49528.1"/>
    </source>
</evidence>
<dbReference type="Proteomes" id="UP000001471">
    <property type="component" value="Unassembled WGS sequence"/>
</dbReference>
<proteinExistence type="predicted"/>
<name>B2W9F0_PYRTR</name>
<feature type="chain" id="PRO_5002784604" evidence="1">
    <location>
        <begin position="27"/>
        <end position="52"/>
    </location>
</feature>
<protein>
    <submittedName>
        <fullName evidence="2">Uncharacterized protein</fullName>
    </submittedName>
</protein>
<dbReference type="EMBL" id="DS231620">
    <property type="protein sequence ID" value="EDU49528.1"/>
    <property type="molecule type" value="Genomic_DNA"/>
</dbReference>
<sequence length="52" mass="5626">MHDVGFMPTLLHRGLFLPALPSLAVSHTDTQSTDKDRFGICHPSDAYSGIGD</sequence>
<gene>
    <name evidence="2" type="ORF">PTRG_06608</name>
</gene>
<feature type="signal peptide" evidence="1">
    <location>
        <begin position="1"/>
        <end position="26"/>
    </location>
</feature>
<organism evidence="2 3">
    <name type="scientific">Pyrenophora tritici-repentis (strain Pt-1C-BFP)</name>
    <name type="common">Wheat tan spot fungus</name>
    <name type="synonym">Drechslera tritici-repentis</name>
    <dbReference type="NCBI Taxonomy" id="426418"/>
    <lineage>
        <taxon>Eukaryota</taxon>
        <taxon>Fungi</taxon>
        <taxon>Dikarya</taxon>
        <taxon>Ascomycota</taxon>
        <taxon>Pezizomycotina</taxon>
        <taxon>Dothideomycetes</taxon>
        <taxon>Pleosporomycetidae</taxon>
        <taxon>Pleosporales</taxon>
        <taxon>Pleosporineae</taxon>
        <taxon>Pleosporaceae</taxon>
        <taxon>Pyrenophora</taxon>
    </lineage>
</organism>
<evidence type="ECO:0000256" key="1">
    <source>
        <dbReference type="SAM" id="SignalP"/>
    </source>
</evidence>
<dbReference type="AlphaFoldDB" id="B2W9F0"/>
<evidence type="ECO:0000313" key="3">
    <source>
        <dbReference type="Proteomes" id="UP000001471"/>
    </source>
</evidence>
<dbReference type="HOGENOM" id="CLU_3088353_0_0_1"/>